<feature type="chain" id="PRO_5015735370" evidence="1">
    <location>
        <begin position="30"/>
        <end position="351"/>
    </location>
</feature>
<comment type="caution">
    <text evidence="3">The sequence shown here is derived from an EMBL/GenBank/DDBJ whole genome shotgun (WGS) entry which is preliminary data.</text>
</comment>
<evidence type="ECO:0000259" key="2">
    <source>
        <dbReference type="Pfam" id="PF09084"/>
    </source>
</evidence>
<gene>
    <name evidence="3" type="ORF">CQZ99_17750</name>
</gene>
<name>A0A2S9EJB8_9PSED</name>
<dbReference type="RefSeq" id="WP_105697949.1">
    <property type="nucleotide sequence ID" value="NZ_CP159260.1"/>
</dbReference>
<dbReference type="PANTHER" id="PTHR30024">
    <property type="entry name" value="ALIPHATIC SULFONATES-BINDING PROTEIN-RELATED"/>
    <property type="match status" value="1"/>
</dbReference>
<dbReference type="Proteomes" id="UP000238045">
    <property type="component" value="Unassembled WGS sequence"/>
</dbReference>
<dbReference type="CDD" id="cd13555">
    <property type="entry name" value="PBP2_sulfate_ester_like"/>
    <property type="match status" value="1"/>
</dbReference>
<organism evidence="3 4">
    <name type="scientific">Pseudomonas poae</name>
    <dbReference type="NCBI Taxonomy" id="200451"/>
    <lineage>
        <taxon>Bacteria</taxon>
        <taxon>Pseudomonadati</taxon>
        <taxon>Pseudomonadota</taxon>
        <taxon>Gammaproteobacteria</taxon>
        <taxon>Pseudomonadales</taxon>
        <taxon>Pseudomonadaceae</taxon>
        <taxon>Pseudomonas</taxon>
    </lineage>
</organism>
<proteinExistence type="predicted"/>
<dbReference type="Pfam" id="PF09084">
    <property type="entry name" value="NMT1"/>
    <property type="match status" value="1"/>
</dbReference>
<sequence length="351" mass="38918">MKLSRLFRSRLLMPASLVLGLLGSQLSLAAEPLKTVRIATVAFSNAGKTTFNGPTYLMDKDPWLKEQLAKRGVELQWVPAATASVGTFVNEEFANKRIDFAFYGDLPSIILNASGVSTQLLAAGGLGNNVYLVVPPDSTAKSIDDLKGKRIALHRGRPWELSFAKLLASRNLGFDDFRIFNLNPQAGGAALSAGRVDGFFTLSDAYLLEDKKVGKIIWSSKEAPPDWKMRAELFGASDFVAQHPEVTQLVVNAYLKALKWASEDQHKAEYIELLSKSGQPQSVLLREVEGESWKDHFSPLINAPLRQHYEDGIAYSLKAKLIRKNIKVDDLLNTRFVEQGLKDLTLEGEWK</sequence>
<protein>
    <submittedName>
        <fullName evidence="3">Nitrate ABC transporter substrate-binding protein</fullName>
    </submittedName>
</protein>
<dbReference type="SUPFAM" id="SSF53850">
    <property type="entry name" value="Periplasmic binding protein-like II"/>
    <property type="match status" value="1"/>
</dbReference>
<feature type="signal peptide" evidence="1">
    <location>
        <begin position="1"/>
        <end position="29"/>
    </location>
</feature>
<dbReference type="PANTHER" id="PTHR30024:SF21">
    <property type="entry name" value="ABC TRANSPORTER SUBSTRATE-BINDING PROTEIN"/>
    <property type="match status" value="1"/>
</dbReference>
<dbReference type="EMBL" id="PCQL01000019">
    <property type="protein sequence ID" value="PRC15356.1"/>
    <property type="molecule type" value="Genomic_DNA"/>
</dbReference>
<dbReference type="Gene3D" id="3.40.190.10">
    <property type="entry name" value="Periplasmic binding protein-like II"/>
    <property type="match status" value="2"/>
</dbReference>
<dbReference type="InterPro" id="IPR015168">
    <property type="entry name" value="SsuA/THI5"/>
</dbReference>
<keyword evidence="1" id="KW-0732">Signal</keyword>
<dbReference type="AlphaFoldDB" id="A0A2S9EJB8"/>
<feature type="domain" description="SsuA/THI5-like" evidence="2">
    <location>
        <begin position="89"/>
        <end position="268"/>
    </location>
</feature>
<evidence type="ECO:0000313" key="3">
    <source>
        <dbReference type="EMBL" id="PRC15356.1"/>
    </source>
</evidence>
<accession>A0A2S9EJB8</accession>
<reference evidence="3 4" key="1">
    <citation type="submission" date="2017-09" db="EMBL/GenBank/DDBJ databases">
        <title>Genomic, metabolic, and phenotypic characteristics of bacterial isolates from the natural microbiome of the model nematode Caenorhabditis elegans.</title>
        <authorList>
            <person name="Zimmermann J."/>
            <person name="Obeng N."/>
            <person name="Yang W."/>
            <person name="Obeng O."/>
            <person name="Kissoyan K."/>
            <person name="Pees B."/>
            <person name="Dirksen P."/>
            <person name="Hoppner M."/>
            <person name="Franke A."/>
            <person name="Rosenstiel P."/>
            <person name="Leippe M."/>
            <person name="Dierking K."/>
            <person name="Kaleta C."/>
            <person name="Schulenburg H."/>
        </authorList>
    </citation>
    <scope>NUCLEOTIDE SEQUENCE [LARGE SCALE GENOMIC DNA]</scope>
    <source>
        <strain evidence="3 4">MYb117</strain>
    </source>
</reference>
<evidence type="ECO:0000256" key="1">
    <source>
        <dbReference type="SAM" id="SignalP"/>
    </source>
</evidence>
<keyword evidence="4" id="KW-1185">Reference proteome</keyword>
<evidence type="ECO:0000313" key="4">
    <source>
        <dbReference type="Proteomes" id="UP000238045"/>
    </source>
</evidence>